<dbReference type="GO" id="GO:0000976">
    <property type="term" value="F:transcription cis-regulatory region binding"/>
    <property type="evidence" value="ECO:0007669"/>
    <property type="project" value="TreeGrafter"/>
</dbReference>
<evidence type="ECO:0000259" key="3">
    <source>
        <dbReference type="PROSITE" id="PS50977"/>
    </source>
</evidence>
<dbReference type="InterPro" id="IPR050109">
    <property type="entry name" value="HTH-type_TetR-like_transc_reg"/>
</dbReference>
<dbReference type="Proteomes" id="UP000323521">
    <property type="component" value="Chromosome"/>
</dbReference>
<evidence type="ECO:0000313" key="5">
    <source>
        <dbReference type="Proteomes" id="UP000323521"/>
    </source>
</evidence>
<proteinExistence type="predicted"/>
<dbReference type="InterPro" id="IPR001647">
    <property type="entry name" value="HTH_TetR"/>
</dbReference>
<accession>A0A3G1L1J9</accession>
<dbReference type="KEGG" id="fwa:DCMF_10895"/>
<dbReference type="InterPro" id="IPR009057">
    <property type="entry name" value="Homeodomain-like_sf"/>
</dbReference>
<dbReference type="PROSITE" id="PS50977">
    <property type="entry name" value="HTH_TETR_2"/>
    <property type="match status" value="1"/>
</dbReference>
<organism evidence="4 5">
    <name type="scientific">Formimonas warabiya</name>
    <dbReference type="NCBI Taxonomy" id="1761012"/>
    <lineage>
        <taxon>Bacteria</taxon>
        <taxon>Bacillati</taxon>
        <taxon>Bacillota</taxon>
        <taxon>Clostridia</taxon>
        <taxon>Eubacteriales</taxon>
        <taxon>Peptococcaceae</taxon>
        <taxon>Candidatus Formimonas</taxon>
    </lineage>
</organism>
<feature type="DNA-binding region" description="H-T-H motif" evidence="2">
    <location>
        <begin position="27"/>
        <end position="46"/>
    </location>
</feature>
<keyword evidence="5" id="KW-1185">Reference proteome</keyword>
<dbReference type="InterPro" id="IPR036271">
    <property type="entry name" value="Tet_transcr_reg_TetR-rel_C_sf"/>
</dbReference>
<dbReference type="SUPFAM" id="SSF48498">
    <property type="entry name" value="Tetracyclin repressor-like, C-terminal domain"/>
    <property type="match status" value="1"/>
</dbReference>
<protein>
    <recommendedName>
        <fullName evidence="3">HTH tetR-type domain-containing protein</fullName>
    </recommendedName>
</protein>
<evidence type="ECO:0000313" key="4">
    <source>
        <dbReference type="EMBL" id="ATW28537.1"/>
    </source>
</evidence>
<sequence length="201" mass="23297">MAVDADKRDRILNAAMKEFTKGYKNSSTDAIVREAGISKGLLFHYFGTKKDLFLFLHEYALKMILGEFFNLINLEQRDILERWRQVILLKIDLVHKYPAIFAFITAVYLGENGDVAGDIDKRKAAFSEAVYPKLFSDVDISLLRDDIDPQKAIDVIVFTMEGYANREVSPEKTLDDYEPEYERFLKEVDAYITLLRKCLYK</sequence>
<dbReference type="EMBL" id="CP017634">
    <property type="protein sequence ID" value="ATW28537.1"/>
    <property type="molecule type" value="Genomic_DNA"/>
</dbReference>
<dbReference type="PROSITE" id="PS01081">
    <property type="entry name" value="HTH_TETR_1"/>
    <property type="match status" value="1"/>
</dbReference>
<evidence type="ECO:0000256" key="1">
    <source>
        <dbReference type="ARBA" id="ARBA00023125"/>
    </source>
</evidence>
<reference evidence="4 5" key="1">
    <citation type="submission" date="2016-10" db="EMBL/GenBank/DDBJ databases">
        <title>Complete Genome Sequence of Peptococcaceae strain DCMF.</title>
        <authorList>
            <person name="Edwards R.J."/>
            <person name="Holland S.I."/>
            <person name="Deshpande N.P."/>
            <person name="Wong Y.K."/>
            <person name="Ertan H."/>
            <person name="Manefield M."/>
            <person name="Russell T.L."/>
            <person name="Lee M.J."/>
        </authorList>
    </citation>
    <scope>NUCLEOTIDE SEQUENCE [LARGE SCALE GENOMIC DNA]</scope>
    <source>
        <strain evidence="4 5">DCMF</strain>
    </source>
</reference>
<dbReference type="SUPFAM" id="SSF46689">
    <property type="entry name" value="Homeodomain-like"/>
    <property type="match status" value="1"/>
</dbReference>
<dbReference type="InterPro" id="IPR023772">
    <property type="entry name" value="DNA-bd_HTH_TetR-type_CS"/>
</dbReference>
<feature type="domain" description="HTH tetR-type" evidence="3">
    <location>
        <begin position="5"/>
        <end position="64"/>
    </location>
</feature>
<dbReference type="PANTHER" id="PTHR30055">
    <property type="entry name" value="HTH-TYPE TRANSCRIPTIONAL REGULATOR RUTR"/>
    <property type="match status" value="1"/>
</dbReference>
<dbReference type="Gene3D" id="1.10.10.60">
    <property type="entry name" value="Homeodomain-like"/>
    <property type="match status" value="1"/>
</dbReference>
<dbReference type="PANTHER" id="PTHR30055:SF226">
    <property type="entry name" value="HTH-TYPE TRANSCRIPTIONAL REGULATOR PKSA"/>
    <property type="match status" value="1"/>
</dbReference>
<dbReference type="GO" id="GO:0003700">
    <property type="term" value="F:DNA-binding transcription factor activity"/>
    <property type="evidence" value="ECO:0007669"/>
    <property type="project" value="TreeGrafter"/>
</dbReference>
<dbReference type="AlphaFoldDB" id="A0A3G1L1J9"/>
<keyword evidence="1 2" id="KW-0238">DNA-binding</keyword>
<gene>
    <name evidence="4" type="ORF">DCMF_10895</name>
</gene>
<dbReference type="Pfam" id="PF00440">
    <property type="entry name" value="TetR_N"/>
    <property type="match status" value="1"/>
</dbReference>
<name>A0A3G1L1J9_FORW1</name>
<evidence type="ECO:0000256" key="2">
    <source>
        <dbReference type="PROSITE-ProRule" id="PRU00335"/>
    </source>
</evidence>
<dbReference type="Gene3D" id="1.10.357.10">
    <property type="entry name" value="Tetracycline Repressor, domain 2"/>
    <property type="match status" value="1"/>
</dbReference>